<sequence>MAPKAEERPRTATATGPADLVDRFLATAATGLATGVSMTPTAAEPSPP</sequence>
<name>A0ABV0AW30_9ACTN</name>
<keyword evidence="2" id="KW-1185">Reference proteome</keyword>
<gene>
    <name evidence="1" type="ORF">AAH991_30490</name>
</gene>
<comment type="caution">
    <text evidence="1">The sequence shown here is derived from an EMBL/GenBank/DDBJ whole genome shotgun (WGS) entry which is preliminary data.</text>
</comment>
<evidence type="ECO:0000313" key="1">
    <source>
        <dbReference type="EMBL" id="MEN3539474.1"/>
    </source>
</evidence>
<protein>
    <submittedName>
        <fullName evidence="1">Uncharacterized protein</fullName>
    </submittedName>
</protein>
<dbReference type="Proteomes" id="UP001447516">
    <property type="component" value="Unassembled WGS sequence"/>
</dbReference>
<dbReference type="EMBL" id="JBDJAW010000033">
    <property type="protein sequence ID" value="MEN3539474.1"/>
    <property type="molecule type" value="Genomic_DNA"/>
</dbReference>
<accession>A0ABV0AW30</accession>
<dbReference type="RefSeq" id="WP_346229366.1">
    <property type="nucleotide sequence ID" value="NZ_JBDJAW010000033.1"/>
</dbReference>
<organism evidence="1 2">
    <name type="scientific">Microbispora maris</name>
    <dbReference type="NCBI Taxonomy" id="3144104"/>
    <lineage>
        <taxon>Bacteria</taxon>
        <taxon>Bacillati</taxon>
        <taxon>Actinomycetota</taxon>
        <taxon>Actinomycetes</taxon>
        <taxon>Streptosporangiales</taxon>
        <taxon>Streptosporangiaceae</taxon>
        <taxon>Microbispora</taxon>
    </lineage>
</organism>
<reference evidence="1 2" key="1">
    <citation type="submission" date="2024-05" db="EMBL/GenBank/DDBJ databases">
        <title>Microbispora sp.ZYX-F-249.</title>
        <authorList>
            <person name="Xie H."/>
        </authorList>
    </citation>
    <scope>NUCLEOTIDE SEQUENCE [LARGE SCALE GENOMIC DNA]</scope>
    <source>
        <strain evidence="1 2">ZYX-F-249</strain>
    </source>
</reference>
<evidence type="ECO:0000313" key="2">
    <source>
        <dbReference type="Proteomes" id="UP001447516"/>
    </source>
</evidence>
<proteinExistence type="predicted"/>